<dbReference type="EMBL" id="ACDY02000009">
    <property type="protein sequence ID" value="EEZ71301.1"/>
    <property type="molecule type" value="Genomic_DNA"/>
</dbReference>
<protein>
    <submittedName>
        <fullName evidence="1">Uncharacterized protein</fullName>
    </submittedName>
</protein>
<sequence>MMIDILSSLYQAETLEEAARYARLLANRPDCARLCLIQTAGGMWAVYLIRGDL</sequence>
<organism evidence="1 2">
    <name type="scientific">Neisseria cinerea ATCC 14685</name>
    <dbReference type="NCBI Taxonomy" id="546262"/>
    <lineage>
        <taxon>Bacteria</taxon>
        <taxon>Pseudomonadati</taxon>
        <taxon>Pseudomonadota</taxon>
        <taxon>Betaproteobacteria</taxon>
        <taxon>Neisseriales</taxon>
        <taxon>Neisseriaceae</taxon>
        <taxon>Neisseria</taxon>
    </lineage>
</organism>
<dbReference type="RefSeq" id="WP_003677423.1">
    <property type="nucleotide sequence ID" value="NZ_ACDY02000009.1"/>
</dbReference>
<gene>
    <name evidence="1" type="ORF">NEICINOT_04573</name>
</gene>
<proteinExistence type="predicted"/>
<evidence type="ECO:0000313" key="1">
    <source>
        <dbReference type="EMBL" id="EEZ71301.1"/>
    </source>
</evidence>
<dbReference type="AlphaFoldDB" id="D0W4H5"/>
<evidence type="ECO:0000313" key="2">
    <source>
        <dbReference type="Proteomes" id="UP000003294"/>
    </source>
</evidence>
<comment type="caution">
    <text evidence="1">The sequence shown here is derived from an EMBL/GenBank/DDBJ whole genome shotgun (WGS) entry which is preliminary data.</text>
</comment>
<accession>D0W4H5</accession>
<dbReference type="STRING" id="546262.NEICINOT_04573"/>
<dbReference type="Proteomes" id="UP000003294">
    <property type="component" value="Unassembled WGS sequence"/>
</dbReference>
<reference evidence="1 2" key="1">
    <citation type="submission" date="2009-10" db="EMBL/GenBank/DDBJ databases">
        <authorList>
            <person name="Weinstock G."/>
            <person name="Sodergren E."/>
            <person name="Clifton S."/>
            <person name="Fulton L."/>
            <person name="Fulton B."/>
            <person name="Courtney L."/>
            <person name="Fronick C."/>
            <person name="Harrison M."/>
            <person name="Strong C."/>
            <person name="Farmer C."/>
            <person name="Delahaunty K."/>
            <person name="Markovic C."/>
            <person name="Hall O."/>
            <person name="Minx P."/>
            <person name="Tomlinson C."/>
            <person name="Mitreva M."/>
            <person name="Nelson J."/>
            <person name="Hou S."/>
            <person name="Wollam A."/>
            <person name="Pepin K.H."/>
            <person name="Johnson M."/>
            <person name="Bhonagiri V."/>
            <person name="Nash W.E."/>
            <person name="Warren W."/>
            <person name="Chinwalla A."/>
            <person name="Mardis E.R."/>
            <person name="Wilson R.K."/>
        </authorList>
    </citation>
    <scope>NUCLEOTIDE SEQUENCE [LARGE SCALE GENOMIC DNA]</scope>
    <source>
        <strain evidence="1 2">ATCC 14685</strain>
    </source>
</reference>
<name>D0W4H5_NEICI</name>